<feature type="domain" description="Cyclic nucleotide-binding" evidence="1">
    <location>
        <begin position="61"/>
        <end position="91"/>
    </location>
</feature>
<dbReference type="InterPro" id="IPR014710">
    <property type="entry name" value="RmlC-like_jellyroll"/>
</dbReference>
<dbReference type="SUPFAM" id="SSF51206">
    <property type="entry name" value="cAMP-binding domain-like"/>
    <property type="match status" value="2"/>
</dbReference>
<sequence length="530" mass="61467">MGDLTASSTRFLHSLFSIPPAARSQEDLEEIMGYTKDSKFLKKICEEQNSDRIHWECCRVMTLEVYERNQRIMNFGEVSDKFFIIIKGKVNTIFPTRSLKRSLTMNKDMTKGLERLKTTIKDEFDIEKHDENEKQEAFVRNIRRHHSNVDFEYLANFGVVENPEESKMLTSGDIFGDIALLNSKPRAATVEAKETCYLAVISKKDFHRILCTDAAKSLEERVTFLKALPAFSKVTNNSLQKLALSFCEKTYHKDQKVYDEADMAETINFVKSGEFKLSQGEIIATTKYAENSDVFLRLSQMKKMKKRVNQRVVIKGKNEIFGYEELIEKKNARFRKCTCYSNFGLVYEVKIETFKKFTCFPEIIAFLHKKYQNDYIRSSTNLGPLKEIEKFKQCTSPKISLSGKVQDILKRMRNKDDFTNTPKNKSPIKFHAPTLSLDNTHKTDFEYNFLCIPKGLDRKNKKSLGEIKNIGSKSSELIAHKSYLNNILKNVKKKSKFDCVSPILEGSKSKLEFTTPRNDLKRWSLFDWVM</sequence>
<comment type="caution">
    <text evidence="2">The sequence shown here is derived from an EMBL/GenBank/DDBJ whole genome shotgun (WGS) entry which is preliminary data.</text>
</comment>
<keyword evidence="3" id="KW-1185">Reference proteome</keyword>
<evidence type="ECO:0000313" key="2">
    <source>
        <dbReference type="EMBL" id="OMJ78669.1"/>
    </source>
</evidence>
<dbReference type="Gene3D" id="2.60.120.10">
    <property type="entry name" value="Jelly Rolls"/>
    <property type="match status" value="2"/>
</dbReference>
<dbReference type="AlphaFoldDB" id="A0A1R2BPA3"/>
<dbReference type="CDD" id="cd00038">
    <property type="entry name" value="CAP_ED"/>
    <property type="match status" value="1"/>
</dbReference>
<accession>A0A1R2BPA3</accession>
<dbReference type="InterPro" id="IPR018490">
    <property type="entry name" value="cNMP-bd_dom_sf"/>
</dbReference>
<proteinExistence type="predicted"/>
<dbReference type="PROSITE" id="PS50042">
    <property type="entry name" value="CNMP_BINDING_3"/>
    <property type="match status" value="2"/>
</dbReference>
<evidence type="ECO:0000313" key="3">
    <source>
        <dbReference type="Proteomes" id="UP000187209"/>
    </source>
</evidence>
<evidence type="ECO:0000259" key="1">
    <source>
        <dbReference type="PROSITE" id="PS50042"/>
    </source>
</evidence>
<dbReference type="InterPro" id="IPR000595">
    <property type="entry name" value="cNMP-bd_dom"/>
</dbReference>
<dbReference type="EMBL" id="MPUH01000510">
    <property type="protein sequence ID" value="OMJ78669.1"/>
    <property type="molecule type" value="Genomic_DNA"/>
</dbReference>
<dbReference type="OrthoDB" id="417078at2759"/>
<dbReference type="PANTHER" id="PTHR23011:SF28">
    <property type="entry name" value="CYCLIC NUCLEOTIDE-BINDING DOMAIN CONTAINING PROTEIN"/>
    <property type="match status" value="1"/>
</dbReference>
<name>A0A1R2BPA3_9CILI</name>
<gene>
    <name evidence="2" type="ORF">SteCoe_21475</name>
</gene>
<dbReference type="Proteomes" id="UP000187209">
    <property type="component" value="Unassembled WGS sequence"/>
</dbReference>
<protein>
    <recommendedName>
        <fullName evidence="1">Cyclic nucleotide-binding domain-containing protein</fullName>
    </recommendedName>
</protein>
<reference evidence="2 3" key="1">
    <citation type="submission" date="2016-11" db="EMBL/GenBank/DDBJ databases">
        <title>The macronuclear genome of Stentor coeruleus: a giant cell with tiny introns.</title>
        <authorList>
            <person name="Slabodnick M."/>
            <person name="Ruby J.G."/>
            <person name="Reiff S.B."/>
            <person name="Swart E.C."/>
            <person name="Gosai S."/>
            <person name="Prabakaran S."/>
            <person name="Witkowska E."/>
            <person name="Larue G.E."/>
            <person name="Fisher S."/>
            <person name="Freeman R.M."/>
            <person name="Gunawardena J."/>
            <person name="Chu W."/>
            <person name="Stover N.A."/>
            <person name="Gregory B.D."/>
            <person name="Nowacki M."/>
            <person name="Derisi J."/>
            <person name="Roy S.W."/>
            <person name="Marshall W.F."/>
            <person name="Sood P."/>
        </authorList>
    </citation>
    <scope>NUCLEOTIDE SEQUENCE [LARGE SCALE GENOMIC DNA]</scope>
    <source>
        <strain evidence="2">WM001</strain>
    </source>
</reference>
<organism evidence="2 3">
    <name type="scientific">Stentor coeruleus</name>
    <dbReference type="NCBI Taxonomy" id="5963"/>
    <lineage>
        <taxon>Eukaryota</taxon>
        <taxon>Sar</taxon>
        <taxon>Alveolata</taxon>
        <taxon>Ciliophora</taxon>
        <taxon>Postciliodesmatophora</taxon>
        <taxon>Heterotrichea</taxon>
        <taxon>Heterotrichida</taxon>
        <taxon>Stentoridae</taxon>
        <taxon>Stentor</taxon>
    </lineage>
</organism>
<dbReference type="PANTHER" id="PTHR23011">
    <property type="entry name" value="CYCLIC NUCLEOTIDE-BINDING DOMAIN CONTAINING PROTEIN"/>
    <property type="match status" value="1"/>
</dbReference>
<dbReference type="Pfam" id="PF00027">
    <property type="entry name" value="cNMP_binding"/>
    <property type="match status" value="1"/>
</dbReference>
<feature type="domain" description="Cyclic nucleotide-binding" evidence="1">
    <location>
        <begin position="153"/>
        <end position="210"/>
    </location>
</feature>